<evidence type="ECO:0000256" key="1">
    <source>
        <dbReference type="SAM" id="MobiDB-lite"/>
    </source>
</evidence>
<dbReference type="HOGENOM" id="CLU_2067900_0_0_2"/>
<evidence type="ECO:0000313" key="3">
    <source>
        <dbReference type="Proteomes" id="UP000002595"/>
    </source>
</evidence>
<keyword evidence="3" id="KW-1185">Reference proteome</keyword>
<name>A1RQV2_PYRIL</name>
<gene>
    <name evidence="2" type="ordered locus">Pisl_0151</name>
</gene>
<sequence length="118" mass="13018">MDWLKNGFVLWRFYRERRQRRGGYRRYEQGLGVATAAYDAGEVGKLLATALAAKVMAMPPNAALRRCSAPPRRAKTRWRRVDSTQRSPQTAAVVNTSAGAAYVAVSASARGGGGFRWL</sequence>
<proteinExistence type="predicted"/>
<organism evidence="2 3">
    <name type="scientific">Pyrobaculum islandicum (strain DSM 4184 / JCM 9189 / GEO3)</name>
    <dbReference type="NCBI Taxonomy" id="384616"/>
    <lineage>
        <taxon>Archaea</taxon>
        <taxon>Thermoproteota</taxon>
        <taxon>Thermoprotei</taxon>
        <taxon>Thermoproteales</taxon>
        <taxon>Thermoproteaceae</taxon>
        <taxon>Pyrobaculum</taxon>
    </lineage>
</organism>
<dbReference type="EMBL" id="CP000504">
    <property type="protein sequence ID" value="ABL87334.1"/>
    <property type="molecule type" value="Genomic_DNA"/>
</dbReference>
<dbReference type="STRING" id="384616.Pisl_0151"/>
<evidence type="ECO:0000313" key="2">
    <source>
        <dbReference type="EMBL" id="ABL87334.1"/>
    </source>
</evidence>
<protein>
    <submittedName>
        <fullName evidence="2">Uncharacterized protein</fullName>
    </submittedName>
</protein>
<dbReference type="AlphaFoldDB" id="A1RQV2"/>
<dbReference type="Proteomes" id="UP000002595">
    <property type="component" value="Chromosome"/>
</dbReference>
<dbReference type="KEGG" id="pis:Pisl_0151"/>
<reference evidence="2" key="1">
    <citation type="submission" date="2006-12" db="EMBL/GenBank/DDBJ databases">
        <title>Complete sequence of Pyrobaculum islandicum DSM 4184.</title>
        <authorList>
            <person name="Copeland A."/>
            <person name="Lucas S."/>
            <person name="Lapidus A."/>
            <person name="Barry K."/>
            <person name="Detter J.C."/>
            <person name="Glavina del Rio T."/>
            <person name="Dalin E."/>
            <person name="Tice H."/>
            <person name="Pitluck S."/>
            <person name="Meincke L."/>
            <person name="Brettin T."/>
            <person name="Bruce D."/>
            <person name="Han C."/>
            <person name="Tapia R."/>
            <person name="Gilna P."/>
            <person name="Schmutz J."/>
            <person name="Larimer F."/>
            <person name="Land M."/>
            <person name="Hauser L."/>
            <person name="Kyrpides N."/>
            <person name="Mikhailova N."/>
            <person name="Cozen A.E."/>
            <person name="Fitz-Gibbon S.T."/>
            <person name="House C.H."/>
            <person name="Saltikov C."/>
            <person name="Lowe T."/>
            <person name="Richardson P."/>
        </authorList>
    </citation>
    <scope>NUCLEOTIDE SEQUENCE [LARGE SCALE GENOMIC DNA]</scope>
    <source>
        <strain evidence="2">DSM 4184</strain>
    </source>
</reference>
<feature type="region of interest" description="Disordered" evidence="1">
    <location>
        <begin position="66"/>
        <end position="90"/>
    </location>
</feature>
<accession>A1RQV2</accession>